<keyword evidence="1 4" id="KW-0489">Methyltransferase</keyword>
<name>A0ABS6SA55_9SPHN</name>
<dbReference type="GO" id="GO:0032259">
    <property type="term" value="P:methylation"/>
    <property type="evidence" value="ECO:0007669"/>
    <property type="project" value="UniProtKB-KW"/>
</dbReference>
<dbReference type="RefSeq" id="WP_218443537.1">
    <property type="nucleotide sequence ID" value="NZ_JAGSPA010000001.1"/>
</dbReference>
<dbReference type="PIRSF" id="PIRSF005917">
    <property type="entry name" value="MTase_YraL"/>
    <property type="match status" value="1"/>
</dbReference>
<keyword evidence="1" id="KW-0698">rRNA processing</keyword>
<comment type="subcellular location">
    <subcellularLocation>
        <location evidence="1">Cytoplasm</location>
    </subcellularLocation>
</comment>
<dbReference type="NCBIfam" id="TIGR00096">
    <property type="entry name" value="16S rRNA (cytidine(1402)-2'-O)-methyltransferase"/>
    <property type="match status" value="1"/>
</dbReference>
<dbReference type="Pfam" id="PF23016">
    <property type="entry name" value="RsmI_C"/>
    <property type="match status" value="1"/>
</dbReference>
<sequence>MTAESLDPGIYIVATPIGNLNDLTFRAADILKRADVIAAEDTRITGKLLKHIGSAVHMVSHHEHNAHIVRPELLARAQKEAVALVTDAGTPLISDPGYRLVRAARDAGVTVTSIPGACAAITALTLAGLPTDRFLFAGFAPPKEKGLRDVLAELGTVQATLVFYETGPRLARFLSAAADILGMREAAVTRELTKMYEEVVPGTLPALAAHYDAAGAPKGEIVVVIGPPLVIETSEADLDAALRAAMDTQTLKMAVKEVAATLGIARGTVYQRALELKAE</sequence>
<dbReference type="CDD" id="cd11648">
    <property type="entry name" value="RsmI"/>
    <property type="match status" value="1"/>
</dbReference>
<evidence type="ECO:0000313" key="5">
    <source>
        <dbReference type="Proteomes" id="UP000722336"/>
    </source>
</evidence>
<dbReference type="Pfam" id="PF00590">
    <property type="entry name" value="TP_methylase"/>
    <property type="match status" value="1"/>
</dbReference>
<organism evidence="4 5">
    <name type="scientific">Pacificimonas pallii</name>
    <dbReference type="NCBI Taxonomy" id="2827236"/>
    <lineage>
        <taxon>Bacteria</taxon>
        <taxon>Pseudomonadati</taxon>
        <taxon>Pseudomonadota</taxon>
        <taxon>Alphaproteobacteria</taxon>
        <taxon>Sphingomonadales</taxon>
        <taxon>Sphingosinicellaceae</taxon>
        <taxon>Pacificimonas</taxon>
    </lineage>
</organism>
<evidence type="ECO:0000256" key="1">
    <source>
        <dbReference type="HAMAP-Rule" id="MF_01877"/>
    </source>
</evidence>
<accession>A0ABS6SA55</accession>
<dbReference type="EC" id="2.1.1.198" evidence="1"/>
<feature type="domain" description="RsmI HTH" evidence="3">
    <location>
        <begin position="233"/>
        <end position="277"/>
    </location>
</feature>
<dbReference type="EMBL" id="JAGSPA010000001">
    <property type="protein sequence ID" value="MBV7255263.1"/>
    <property type="molecule type" value="Genomic_DNA"/>
</dbReference>
<dbReference type="InterPro" id="IPR000878">
    <property type="entry name" value="4pyrrol_Mease"/>
</dbReference>
<dbReference type="Proteomes" id="UP000722336">
    <property type="component" value="Unassembled WGS sequence"/>
</dbReference>
<comment type="caution">
    <text evidence="4">The sequence shown here is derived from an EMBL/GenBank/DDBJ whole genome shotgun (WGS) entry which is preliminary data.</text>
</comment>
<feature type="domain" description="Tetrapyrrole methylase" evidence="2">
    <location>
        <begin position="10"/>
        <end position="207"/>
    </location>
</feature>
<proteinExistence type="inferred from homology"/>
<gene>
    <name evidence="1 4" type="primary">rsmI</name>
    <name evidence="4" type="ORF">KCG44_00540</name>
</gene>
<dbReference type="InterPro" id="IPR053910">
    <property type="entry name" value="RsmI_HTH"/>
</dbReference>
<keyword evidence="1" id="KW-0949">S-adenosyl-L-methionine</keyword>
<dbReference type="GO" id="GO:0008168">
    <property type="term" value="F:methyltransferase activity"/>
    <property type="evidence" value="ECO:0007669"/>
    <property type="project" value="UniProtKB-KW"/>
</dbReference>
<dbReference type="HAMAP" id="MF_01877">
    <property type="entry name" value="16SrRNA_methyltr_I"/>
    <property type="match status" value="1"/>
</dbReference>
<dbReference type="PANTHER" id="PTHR46111">
    <property type="entry name" value="RIBOSOMAL RNA SMALL SUBUNIT METHYLTRANSFERASE I"/>
    <property type="match status" value="1"/>
</dbReference>
<keyword evidence="1 4" id="KW-0808">Transferase</keyword>
<dbReference type="PANTHER" id="PTHR46111:SF1">
    <property type="entry name" value="RIBOSOMAL RNA SMALL SUBUNIT METHYLTRANSFERASE I"/>
    <property type="match status" value="1"/>
</dbReference>
<reference evidence="4 5" key="1">
    <citation type="submission" date="2021-04" db="EMBL/GenBank/DDBJ databases">
        <authorList>
            <person name="Pira H."/>
            <person name="Risdian C."/>
            <person name="Wink J."/>
        </authorList>
    </citation>
    <scope>NUCLEOTIDE SEQUENCE [LARGE SCALE GENOMIC DNA]</scope>
    <source>
        <strain evidence="4 5">WHA3</strain>
    </source>
</reference>
<keyword evidence="1" id="KW-0963">Cytoplasm</keyword>
<evidence type="ECO:0000259" key="2">
    <source>
        <dbReference type="Pfam" id="PF00590"/>
    </source>
</evidence>
<comment type="function">
    <text evidence="1">Catalyzes the 2'-O-methylation of the ribose of cytidine 1402 (C1402) in 16S rRNA.</text>
</comment>
<dbReference type="InterPro" id="IPR008189">
    <property type="entry name" value="rRNA_ssu_MeTfrase_I"/>
</dbReference>
<comment type="catalytic activity">
    <reaction evidence="1">
        <text>cytidine(1402) in 16S rRNA + S-adenosyl-L-methionine = 2'-O-methylcytidine(1402) in 16S rRNA + S-adenosyl-L-homocysteine + H(+)</text>
        <dbReference type="Rhea" id="RHEA:42924"/>
        <dbReference type="Rhea" id="RHEA-COMP:10285"/>
        <dbReference type="Rhea" id="RHEA-COMP:10286"/>
        <dbReference type="ChEBI" id="CHEBI:15378"/>
        <dbReference type="ChEBI" id="CHEBI:57856"/>
        <dbReference type="ChEBI" id="CHEBI:59789"/>
        <dbReference type="ChEBI" id="CHEBI:74495"/>
        <dbReference type="ChEBI" id="CHEBI:82748"/>
        <dbReference type="EC" id="2.1.1.198"/>
    </reaction>
</comment>
<keyword evidence="5" id="KW-1185">Reference proteome</keyword>
<evidence type="ECO:0000313" key="4">
    <source>
        <dbReference type="EMBL" id="MBV7255263.1"/>
    </source>
</evidence>
<evidence type="ECO:0000259" key="3">
    <source>
        <dbReference type="Pfam" id="PF23016"/>
    </source>
</evidence>
<comment type="similarity">
    <text evidence="1">Belongs to the methyltransferase superfamily. RsmI family.</text>
</comment>
<protein>
    <recommendedName>
        <fullName evidence="1">Ribosomal RNA small subunit methyltransferase I</fullName>
        <ecNumber evidence="1">2.1.1.198</ecNumber>
    </recommendedName>
    <alternativeName>
        <fullName evidence="1">16S rRNA 2'-O-ribose C1402 methyltransferase</fullName>
    </alternativeName>
    <alternativeName>
        <fullName evidence="1">rRNA (cytidine-2'-O-)-methyltransferase RsmI</fullName>
    </alternativeName>
</protein>